<reference evidence="3 4" key="1">
    <citation type="journal article" date="2018" name="PLoS Genet.">
        <title>Population sequencing reveals clonal diversity and ancestral inbreeding in the grapevine cultivar Chardonnay.</title>
        <authorList>
            <person name="Roach M.J."/>
            <person name="Johnson D.L."/>
            <person name="Bohlmann J."/>
            <person name="van Vuuren H.J."/>
            <person name="Jones S.J."/>
            <person name="Pretorius I.S."/>
            <person name="Schmidt S.A."/>
            <person name="Borneman A.R."/>
        </authorList>
    </citation>
    <scope>NUCLEOTIDE SEQUENCE [LARGE SCALE GENOMIC DNA]</scope>
    <source>
        <strain evidence="4">cv. Chardonnay</strain>
        <tissue evidence="3">Leaf</tissue>
    </source>
</reference>
<evidence type="ECO:0000313" key="4">
    <source>
        <dbReference type="Proteomes" id="UP000288805"/>
    </source>
</evidence>
<dbReference type="InterPro" id="IPR055141">
    <property type="entry name" value="TADA2A_B-like_dom"/>
</dbReference>
<evidence type="ECO:0000313" key="3">
    <source>
        <dbReference type="EMBL" id="RVW95140.1"/>
    </source>
</evidence>
<feature type="domain" description="SWIRM" evidence="2">
    <location>
        <begin position="517"/>
        <end position="603"/>
    </location>
</feature>
<dbReference type="AlphaFoldDB" id="A0A438IEG4"/>
<feature type="region of interest" description="Disordered" evidence="1">
    <location>
        <begin position="244"/>
        <end position="293"/>
    </location>
</feature>
<protein>
    <submittedName>
        <fullName evidence="3">Transcriptional adapter ADA2</fullName>
    </submittedName>
</protein>
<dbReference type="PANTHER" id="PTHR12374">
    <property type="entry name" value="TRANSCRIPTIONAL ADAPTOR 2 ADA2 -RELATED"/>
    <property type="match status" value="1"/>
</dbReference>
<organism evidence="3 4">
    <name type="scientific">Vitis vinifera</name>
    <name type="common">Grape</name>
    <dbReference type="NCBI Taxonomy" id="29760"/>
    <lineage>
        <taxon>Eukaryota</taxon>
        <taxon>Viridiplantae</taxon>
        <taxon>Streptophyta</taxon>
        <taxon>Embryophyta</taxon>
        <taxon>Tracheophyta</taxon>
        <taxon>Spermatophyta</taxon>
        <taxon>Magnoliopsida</taxon>
        <taxon>eudicotyledons</taxon>
        <taxon>Gunneridae</taxon>
        <taxon>Pentapetalae</taxon>
        <taxon>rosids</taxon>
        <taxon>Vitales</taxon>
        <taxon>Vitaceae</taxon>
        <taxon>Viteae</taxon>
        <taxon>Vitis</taxon>
    </lineage>
</organism>
<sequence>MGRSRAVLHSTDDDQGSHRSKRRKTASTADNLEGATAGQGMSEGKRASYHCNYCSKDISGKIRTKCVVVPILTFALNAFPLELRLHLTYAFIHIGSWTIYRSHSFVLIGMQMKRCYFWRELKCTDWGTGVKFQNMLEPKENQNVSITMLLIYMNSPCFPLPDMSHVLGKTRAELLAMARGEDEVKKGSPTHGELTLKVESPLSARVKVEESRKEGPVVLQMHAKMCFSHLSEIQSDMVSSSTKTSAGAVKRASNMAQVKDGRDNIKVEETQTDRSVGEKKPRTSGDEGPSVTELSGYNFKRQEFDVEYDNDAEQLLADMEFKDTDTDAEHELKLQVLHIYSKRLDERKRRKDFILERNLLYPDPFEKNLSPEERDVNQRFKVFMRFHSKEEHEELLRVVLEEHWIQKRIQDLQVCFVLDTLPPYALFPLSAMKTPELLAAVHLLRQRDILKRKGRKKLKKVPNKQRKVLRLVLVGVKVLQRVNTAKGESDGSPRRGGRGSADLEPGIRDTSSTTAGHAILRSLDVWDITGFPGEDLLSETEKQLCSEIRILPSHYLNMLHTMLTETLNGNITRKSDAHGLFKVEPSKVDKVYDMFVKKGIVKS</sequence>
<name>A0A438IEG4_VITVI</name>
<dbReference type="InterPro" id="IPR007526">
    <property type="entry name" value="SWIRM"/>
</dbReference>
<dbReference type="Proteomes" id="UP000288805">
    <property type="component" value="Unassembled WGS sequence"/>
</dbReference>
<feature type="region of interest" description="Disordered" evidence="1">
    <location>
        <begin position="1"/>
        <end position="43"/>
    </location>
</feature>
<feature type="compositionally biased region" description="Basic and acidic residues" evidence="1">
    <location>
        <begin position="259"/>
        <end position="285"/>
    </location>
</feature>
<dbReference type="PANTHER" id="PTHR12374:SF20">
    <property type="entry name" value="TRANSCRIPTIONAL ADAPTER 2-ALPHA"/>
    <property type="match status" value="1"/>
</dbReference>
<comment type="caution">
    <text evidence="3">The sequence shown here is derived from an EMBL/GenBank/DDBJ whole genome shotgun (WGS) entry which is preliminary data.</text>
</comment>
<gene>
    <name evidence="3" type="primary">ADA2_1</name>
    <name evidence="3" type="ORF">CK203_025644</name>
</gene>
<dbReference type="InterPro" id="IPR036388">
    <property type="entry name" value="WH-like_DNA-bd_sf"/>
</dbReference>
<dbReference type="EMBL" id="QGNW01000116">
    <property type="protein sequence ID" value="RVW95140.1"/>
    <property type="molecule type" value="Genomic_DNA"/>
</dbReference>
<dbReference type="InterPro" id="IPR009057">
    <property type="entry name" value="Homeodomain-like_sf"/>
</dbReference>
<dbReference type="Pfam" id="PF22941">
    <property type="entry name" value="TADA2A-like_3rd"/>
    <property type="match status" value="1"/>
</dbReference>
<evidence type="ECO:0000256" key="1">
    <source>
        <dbReference type="SAM" id="MobiDB-lite"/>
    </source>
</evidence>
<evidence type="ECO:0000259" key="2">
    <source>
        <dbReference type="PROSITE" id="PS50934"/>
    </source>
</evidence>
<dbReference type="SUPFAM" id="SSF46689">
    <property type="entry name" value="Homeodomain-like"/>
    <property type="match status" value="1"/>
</dbReference>
<proteinExistence type="predicted"/>
<dbReference type="PROSITE" id="PS50934">
    <property type="entry name" value="SWIRM"/>
    <property type="match status" value="1"/>
</dbReference>
<dbReference type="FunFam" id="1.10.10.10:FF:000087">
    <property type="entry name" value="Transcriptional adapter 2"/>
    <property type="match status" value="1"/>
</dbReference>
<dbReference type="Gene3D" id="1.10.10.10">
    <property type="entry name" value="Winged helix-like DNA-binding domain superfamily/Winged helix DNA-binding domain"/>
    <property type="match status" value="1"/>
</dbReference>
<feature type="region of interest" description="Disordered" evidence="1">
    <location>
        <begin position="484"/>
        <end position="511"/>
    </location>
</feature>
<accession>A0A438IEG4</accession>